<sequence length="103" mass="11969">MAKHSPVNKLIMEEMKRQGLRPPDLARSLYISNTSIYHLLRQSTIQVDRLWQISKILNLNLFEILADEMGIKNDKASFVDTEKEALKAENKTLKEVIKLFARE</sequence>
<protein>
    <recommendedName>
        <fullName evidence="3">XRE family transcriptional regulator</fullName>
    </recommendedName>
</protein>
<dbReference type="InterPro" id="IPR010982">
    <property type="entry name" value="Lambda_DNA-bd_dom_sf"/>
</dbReference>
<reference evidence="1 2" key="1">
    <citation type="submission" date="2018-11" db="EMBL/GenBank/DDBJ databases">
        <title>Parancylomarina longa gen. nov., sp. nov., isolated from sediments of southern Okinawa.</title>
        <authorList>
            <person name="Fu T."/>
        </authorList>
    </citation>
    <scope>NUCLEOTIDE SEQUENCE [LARGE SCALE GENOMIC DNA]</scope>
    <source>
        <strain evidence="1 2">T3-2 S1-C</strain>
    </source>
</reference>
<evidence type="ECO:0008006" key="3">
    <source>
        <dbReference type="Google" id="ProtNLM"/>
    </source>
</evidence>
<comment type="caution">
    <text evidence="1">The sequence shown here is derived from an EMBL/GenBank/DDBJ whole genome shotgun (WGS) entry which is preliminary data.</text>
</comment>
<name>A0A434AFL4_9BACT</name>
<proteinExistence type="predicted"/>
<dbReference type="Proteomes" id="UP000282985">
    <property type="component" value="Unassembled WGS sequence"/>
</dbReference>
<dbReference type="Gene3D" id="1.10.260.40">
    <property type="entry name" value="lambda repressor-like DNA-binding domains"/>
    <property type="match status" value="1"/>
</dbReference>
<dbReference type="OrthoDB" id="1122253at2"/>
<dbReference type="RefSeq" id="WP_148114109.1">
    <property type="nucleotide sequence ID" value="NZ_RJJX01000026.1"/>
</dbReference>
<accession>A0A434AFL4</accession>
<dbReference type="AlphaFoldDB" id="A0A434AFL4"/>
<evidence type="ECO:0000313" key="1">
    <source>
        <dbReference type="EMBL" id="RUT73169.1"/>
    </source>
</evidence>
<dbReference type="GO" id="GO:0003677">
    <property type="term" value="F:DNA binding"/>
    <property type="evidence" value="ECO:0007669"/>
    <property type="project" value="InterPro"/>
</dbReference>
<organism evidence="1 2">
    <name type="scientific">Ancylomarina longa</name>
    <dbReference type="NCBI Taxonomy" id="2487017"/>
    <lineage>
        <taxon>Bacteria</taxon>
        <taxon>Pseudomonadati</taxon>
        <taxon>Bacteroidota</taxon>
        <taxon>Bacteroidia</taxon>
        <taxon>Marinilabiliales</taxon>
        <taxon>Marinifilaceae</taxon>
        <taxon>Ancylomarina</taxon>
    </lineage>
</organism>
<evidence type="ECO:0000313" key="2">
    <source>
        <dbReference type="Proteomes" id="UP000282985"/>
    </source>
</evidence>
<dbReference type="EMBL" id="RJJX01000026">
    <property type="protein sequence ID" value="RUT73169.1"/>
    <property type="molecule type" value="Genomic_DNA"/>
</dbReference>
<keyword evidence="2" id="KW-1185">Reference proteome</keyword>
<dbReference type="SUPFAM" id="SSF47413">
    <property type="entry name" value="lambda repressor-like DNA-binding domains"/>
    <property type="match status" value="1"/>
</dbReference>
<gene>
    <name evidence="1" type="ORF">DLK05_14425</name>
</gene>